<proteinExistence type="predicted"/>
<organism evidence="1 2">
    <name type="scientific">Cystobacter ferrugineus</name>
    <dbReference type="NCBI Taxonomy" id="83449"/>
    <lineage>
        <taxon>Bacteria</taxon>
        <taxon>Pseudomonadati</taxon>
        <taxon>Myxococcota</taxon>
        <taxon>Myxococcia</taxon>
        <taxon>Myxococcales</taxon>
        <taxon>Cystobacterineae</taxon>
        <taxon>Archangiaceae</taxon>
        <taxon>Cystobacter</taxon>
    </lineage>
</organism>
<comment type="caution">
    <text evidence="1">The sequence shown here is derived from an EMBL/GenBank/DDBJ whole genome shotgun (WGS) entry which is preliminary data.</text>
</comment>
<accession>A0A1L9B7Y8</accession>
<dbReference type="EMBL" id="MPIN01000006">
    <property type="protein sequence ID" value="OJH38369.1"/>
    <property type="molecule type" value="Genomic_DNA"/>
</dbReference>
<dbReference type="AlphaFoldDB" id="A0A1L9B7Y8"/>
<name>A0A1L9B7Y8_9BACT</name>
<dbReference type="Proteomes" id="UP000182229">
    <property type="component" value="Unassembled WGS sequence"/>
</dbReference>
<gene>
    <name evidence="1" type="ORF">BON30_24875</name>
</gene>
<reference evidence="1 2" key="2">
    <citation type="submission" date="2016-12" db="EMBL/GenBank/DDBJ databases">
        <title>Draft Genome Sequence of Cystobacter ferrugineus Strain Cbfe23.</title>
        <authorList>
            <person name="Akbar S."/>
            <person name="Dowd S.E."/>
            <person name="Stevens D.C."/>
        </authorList>
    </citation>
    <scope>NUCLEOTIDE SEQUENCE [LARGE SCALE GENOMIC DNA]</scope>
    <source>
        <strain evidence="1 2">Cbfe23</strain>
    </source>
</reference>
<reference evidence="2" key="1">
    <citation type="submission" date="2016-11" db="EMBL/GenBank/DDBJ databases">
        <authorList>
            <person name="Shukria A."/>
            <person name="Stevens D.C."/>
        </authorList>
    </citation>
    <scope>NUCLEOTIDE SEQUENCE [LARGE SCALE GENOMIC DNA]</scope>
    <source>
        <strain evidence="2">Cbfe23</strain>
    </source>
</reference>
<protein>
    <submittedName>
        <fullName evidence="1">Uncharacterized protein</fullName>
    </submittedName>
</protein>
<evidence type="ECO:0000313" key="2">
    <source>
        <dbReference type="Proteomes" id="UP000182229"/>
    </source>
</evidence>
<keyword evidence="2" id="KW-1185">Reference proteome</keyword>
<evidence type="ECO:0000313" key="1">
    <source>
        <dbReference type="EMBL" id="OJH38369.1"/>
    </source>
</evidence>
<sequence>MVARRRQQVAAQPALLGVEPLEEAVLQQSQERFLHRVARGLGVQAMAAHVDVERAPVGAQQRLERRAARLRRSRTSCKVA</sequence>